<dbReference type="GO" id="GO:0006310">
    <property type="term" value="P:DNA recombination"/>
    <property type="evidence" value="ECO:0007669"/>
    <property type="project" value="InterPro"/>
</dbReference>
<sequence>MQIPASYSKAKRARAISGDLRPTGKPDLDNVVKGIKDACNNIVWADDSQVVRMVASKHYAARASATVIAAPVEGNS</sequence>
<dbReference type="InterPro" id="IPR008822">
    <property type="entry name" value="Endonuclease_RusA-like"/>
</dbReference>
<dbReference type="STRING" id="279113.CPter91_3500"/>
<dbReference type="PATRIC" id="fig|279113.9.peg.3470"/>
<evidence type="ECO:0000313" key="2">
    <source>
        <dbReference type="Proteomes" id="UP000074561"/>
    </source>
</evidence>
<dbReference type="InterPro" id="IPR036614">
    <property type="entry name" value="RusA-like_sf"/>
</dbReference>
<evidence type="ECO:0000313" key="1">
    <source>
        <dbReference type="EMBL" id="AMP05824.1"/>
    </source>
</evidence>
<dbReference type="SUPFAM" id="SSF103084">
    <property type="entry name" value="Holliday junction resolvase RusA"/>
    <property type="match status" value="1"/>
</dbReference>
<dbReference type="Pfam" id="PF05866">
    <property type="entry name" value="RusA"/>
    <property type="match status" value="1"/>
</dbReference>
<dbReference type="Proteomes" id="UP000074561">
    <property type="component" value="Chromosome"/>
</dbReference>
<dbReference type="AlphaFoldDB" id="A0A127Q724"/>
<name>A0A127Q724_9BURK</name>
<dbReference type="GO" id="GO:0000287">
    <property type="term" value="F:magnesium ion binding"/>
    <property type="evidence" value="ECO:0007669"/>
    <property type="project" value="InterPro"/>
</dbReference>
<protein>
    <submittedName>
        <fullName evidence="1">Endodeoxyribonuclease RusA family protein</fullName>
    </submittedName>
</protein>
<proteinExistence type="predicted"/>
<organism evidence="1 2">
    <name type="scientific">Collimonas pratensis</name>
    <dbReference type="NCBI Taxonomy" id="279113"/>
    <lineage>
        <taxon>Bacteria</taxon>
        <taxon>Pseudomonadati</taxon>
        <taxon>Pseudomonadota</taxon>
        <taxon>Betaproteobacteria</taxon>
        <taxon>Burkholderiales</taxon>
        <taxon>Oxalobacteraceae</taxon>
        <taxon>Collimonas</taxon>
    </lineage>
</organism>
<dbReference type="GO" id="GO:0006281">
    <property type="term" value="P:DNA repair"/>
    <property type="evidence" value="ECO:0007669"/>
    <property type="project" value="InterPro"/>
</dbReference>
<accession>A0A127Q724</accession>
<reference evidence="1 2" key="1">
    <citation type="submission" date="2015-11" db="EMBL/GenBank/DDBJ databases">
        <title>Exploring the genomic traits of fungus-feeding bacterial genus Collimonas.</title>
        <authorList>
            <person name="Song C."/>
            <person name="Schmidt R."/>
            <person name="de Jager V."/>
            <person name="Krzyzanowska D."/>
            <person name="Jongedijk E."/>
            <person name="Cankar K."/>
            <person name="Beekwilder J."/>
            <person name="van Veen A."/>
            <person name="de Boer W."/>
            <person name="van Veen J.A."/>
            <person name="Garbeva P."/>
        </authorList>
    </citation>
    <scope>NUCLEOTIDE SEQUENCE [LARGE SCALE GENOMIC DNA]</scope>
    <source>
        <strain evidence="1 2">Ter91</strain>
    </source>
</reference>
<dbReference type="KEGG" id="cpra:CPter91_3500"/>
<gene>
    <name evidence="1" type="ORF">CPter91_3500</name>
</gene>
<dbReference type="Gene3D" id="3.30.1330.70">
    <property type="entry name" value="Holliday junction resolvase RusA"/>
    <property type="match status" value="1"/>
</dbReference>
<dbReference type="EMBL" id="CP013234">
    <property type="protein sequence ID" value="AMP05824.1"/>
    <property type="molecule type" value="Genomic_DNA"/>
</dbReference>